<dbReference type="EMBL" id="JAACNO010000726">
    <property type="protein sequence ID" value="KAF4145516.1"/>
    <property type="molecule type" value="Genomic_DNA"/>
</dbReference>
<proteinExistence type="predicted"/>
<organism evidence="1 3">
    <name type="scientific">Phytophthora infestans</name>
    <name type="common">Potato late blight agent</name>
    <name type="synonym">Botrytis infestans</name>
    <dbReference type="NCBI Taxonomy" id="4787"/>
    <lineage>
        <taxon>Eukaryota</taxon>
        <taxon>Sar</taxon>
        <taxon>Stramenopiles</taxon>
        <taxon>Oomycota</taxon>
        <taxon>Peronosporomycetes</taxon>
        <taxon>Peronosporales</taxon>
        <taxon>Peronosporaceae</taxon>
        <taxon>Phytophthora</taxon>
    </lineage>
</organism>
<keyword evidence="3" id="KW-1185">Reference proteome</keyword>
<comment type="caution">
    <text evidence="1">The sequence shown here is derived from an EMBL/GenBank/DDBJ whole genome shotgun (WGS) entry which is preliminary data.</text>
</comment>
<dbReference type="Proteomes" id="UP000704712">
    <property type="component" value="Unassembled WGS sequence"/>
</dbReference>
<accession>A0A833T5W7</accession>
<evidence type="ECO:0000313" key="2">
    <source>
        <dbReference type="EMBL" id="KAF4145516.1"/>
    </source>
</evidence>
<gene>
    <name evidence="1" type="ORF">GN244_ATG07645</name>
    <name evidence="2" type="ORF">GN958_ATG05319</name>
</gene>
<dbReference type="EMBL" id="WSZM01000151">
    <property type="protein sequence ID" value="KAF4040215.1"/>
    <property type="molecule type" value="Genomic_DNA"/>
</dbReference>
<reference evidence="1" key="1">
    <citation type="submission" date="2020-04" db="EMBL/GenBank/DDBJ databases">
        <title>Hybrid Assembly of Korean Phytophthora infestans isolates.</title>
        <authorList>
            <person name="Prokchorchik M."/>
            <person name="Lee Y."/>
            <person name="Seo J."/>
            <person name="Cho J.-H."/>
            <person name="Park Y.-E."/>
            <person name="Jang D.-C."/>
            <person name="Im J.-S."/>
            <person name="Choi J.-G."/>
            <person name="Park H.-J."/>
            <person name="Lee G.-B."/>
            <person name="Lee Y.-G."/>
            <person name="Hong S.-Y."/>
            <person name="Cho K."/>
            <person name="Sohn K.H."/>
        </authorList>
    </citation>
    <scope>NUCLEOTIDE SEQUENCE</scope>
    <source>
        <strain evidence="1">KR_1_A1</strain>
        <strain evidence="2">KR_2_A2</strain>
    </source>
</reference>
<dbReference type="Proteomes" id="UP000602510">
    <property type="component" value="Unassembled WGS sequence"/>
</dbReference>
<evidence type="ECO:0000313" key="1">
    <source>
        <dbReference type="EMBL" id="KAF4040215.1"/>
    </source>
</evidence>
<name>A0A833T5W7_PHYIN</name>
<dbReference type="AlphaFoldDB" id="A0A833T5W7"/>
<protein>
    <submittedName>
        <fullName evidence="1">Uncharacterized protein</fullName>
    </submittedName>
</protein>
<sequence length="144" mass="16010">MRLEDHDELTSTASAYKVIMGRKPDRVRMQFRALPNEPSNNFGEVFHVCLHCEAAKEGLARVDEVAAQDIETKKIHGSVVALRRHLEVCPHTPAARMSQKAATHLDQAAALHASSKGLPCAPLSNAQVEHMRKCLVEYQAQHRP</sequence>
<evidence type="ECO:0000313" key="3">
    <source>
        <dbReference type="Proteomes" id="UP000602510"/>
    </source>
</evidence>